<keyword evidence="3" id="KW-1185">Reference proteome</keyword>
<dbReference type="Proteomes" id="UP001403385">
    <property type="component" value="Unassembled WGS sequence"/>
</dbReference>
<accession>A0AAW9SCP4</accession>
<evidence type="ECO:0000313" key="2">
    <source>
        <dbReference type="EMBL" id="MEN7548666.1"/>
    </source>
</evidence>
<organism evidence="2 3">
    <name type="scientific">Rapidithrix thailandica</name>
    <dbReference type="NCBI Taxonomy" id="413964"/>
    <lineage>
        <taxon>Bacteria</taxon>
        <taxon>Pseudomonadati</taxon>
        <taxon>Bacteroidota</taxon>
        <taxon>Cytophagia</taxon>
        <taxon>Cytophagales</taxon>
        <taxon>Flammeovirgaceae</taxon>
        <taxon>Rapidithrix</taxon>
    </lineage>
</organism>
<proteinExistence type="predicted"/>
<dbReference type="RefSeq" id="WP_346821443.1">
    <property type="nucleotide sequence ID" value="NZ_JBDKWZ010000006.1"/>
</dbReference>
<comment type="caution">
    <text evidence="2">The sequence shown here is derived from an EMBL/GenBank/DDBJ whole genome shotgun (WGS) entry which is preliminary data.</text>
</comment>
<feature type="signal peptide" evidence="1">
    <location>
        <begin position="1"/>
        <end position="18"/>
    </location>
</feature>
<dbReference type="EMBL" id="JBDKWZ010000006">
    <property type="protein sequence ID" value="MEN7548666.1"/>
    <property type="molecule type" value="Genomic_DNA"/>
</dbReference>
<keyword evidence="1" id="KW-0732">Signal</keyword>
<name>A0AAW9SCP4_9BACT</name>
<gene>
    <name evidence="2" type="ORF">AAG747_12140</name>
</gene>
<dbReference type="PROSITE" id="PS51257">
    <property type="entry name" value="PROKAR_LIPOPROTEIN"/>
    <property type="match status" value="1"/>
</dbReference>
<dbReference type="AlphaFoldDB" id="A0AAW9SCP4"/>
<reference evidence="2 3" key="1">
    <citation type="submission" date="2024-04" db="EMBL/GenBank/DDBJ databases">
        <title>Novel genus in family Flammeovirgaceae.</title>
        <authorList>
            <person name="Nguyen T.H."/>
            <person name="Vuong T.Q."/>
            <person name="Le H."/>
            <person name="Kim S.-G."/>
        </authorList>
    </citation>
    <scope>NUCLEOTIDE SEQUENCE [LARGE SCALE GENOMIC DNA]</scope>
    <source>
        <strain evidence="2 3">JCM 23209</strain>
    </source>
</reference>
<protein>
    <submittedName>
        <fullName evidence="2">Uncharacterized protein</fullName>
    </submittedName>
</protein>
<feature type="chain" id="PRO_5043712695" evidence="1">
    <location>
        <begin position="19"/>
        <end position="77"/>
    </location>
</feature>
<sequence>MKKGLLNVAVVIALFSLASCFGQHNKAPSKDVHKGSEWVYGQAGGPPRQLEITYPEDETGEVAEKIENIRHKLYPAK</sequence>
<evidence type="ECO:0000256" key="1">
    <source>
        <dbReference type="SAM" id="SignalP"/>
    </source>
</evidence>
<evidence type="ECO:0000313" key="3">
    <source>
        <dbReference type="Proteomes" id="UP001403385"/>
    </source>
</evidence>